<gene>
    <name evidence="5" type="ORF">GBA65_12790</name>
</gene>
<dbReference type="KEGG" id="rmar:GBA65_12790"/>
<feature type="active site" description="Charge relay system" evidence="2">
    <location>
        <position position="270"/>
    </location>
</feature>
<dbReference type="InterPro" id="IPR014940">
    <property type="entry name" value="BAAT_C"/>
</dbReference>
<dbReference type="Gene3D" id="3.40.50.1820">
    <property type="entry name" value="alpha/beta hydrolase"/>
    <property type="match status" value="1"/>
</dbReference>
<name>A0A6G8PYH9_9ACTN</name>
<feature type="active site" description="Charge relay system" evidence="2">
    <location>
        <position position="390"/>
    </location>
</feature>
<keyword evidence="6" id="KW-1185">Reference proteome</keyword>
<feature type="domain" description="BAAT/Acyl-CoA thioester hydrolase C-terminal" evidence="4">
    <location>
        <begin position="241"/>
        <end position="299"/>
    </location>
</feature>
<dbReference type="InterPro" id="IPR016662">
    <property type="entry name" value="Acyl-CoA_thioEstase_long-chain"/>
</dbReference>
<dbReference type="InterPro" id="IPR029058">
    <property type="entry name" value="AB_hydrolase_fold"/>
</dbReference>
<evidence type="ECO:0000259" key="4">
    <source>
        <dbReference type="Pfam" id="PF08840"/>
    </source>
</evidence>
<dbReference type="GO" id="GO:0047617">
    <property type="term" value="F:fatty acyl-CoA hydrolase activity"/>
    <property type="evidence" value="ECO:0007669"/>
    <property type="project" value="TreeGrafter"/>
</dbReference>
<reference evidence="5 6" key="1">
    <citation type="submission" date="2019-10" db="EMBL/GenBank/DDBJ databases">
        <title>Rubrobacter sp nov SCSIO 52915 isolated from a deep-sea sediment in the South China Sea.</title>
        <authorList>
            <person name="Chen R.W."/>
        </authorList>
    </citation>
    <scope>NUCLEOTIDE SEQUENCE [LARGE SCALE GENOMIC DNA]</scope>
    <source>
        <strain evidence="5 6">SCSIO 52915</strain>
    </source>
</reference>
<dbReference type="EMBL" id="CP045121">
    <property type="protein sequence ID" value="QIN79246.1"/>
    <property type="molecule type" value="Genomic_DNA"/>
</dbReference>
<dbReference type="Pfam" id="PF04775">
    <property type="entry name" value="Bile_Hydr_Trans"/>
    <property type="match status" value="1"/>
</dbReference>
<comment type="similarity">
    <text evidence="1">Belongs to the C/M/P thioester hydrolase family.</text>
</comment>
<feature type="domain" description="BAAT/Acyl-CoA thioester hydrolase C-terminal" evidence="4">
    <location>
        <begin position="333"/>
        <end position="433"/>
    </location>
</feature>
<evidence type="ECO:0000256" key="2">
    <source>
        <dbReference type="PIRSR" id="PIRSR016521-1"/>
    </source>
</evidence>
<dbReference type="SUPFAM" id="SSF53474">
    <property type="entry name" value="alpha/beta-Hydrolases"/>
    <property type="match status" value="1"/>
</dbReference>
<sequence length="434" mass="45407">MDPTTGGLSSRREFLRGVVAGAALLGCGGAGFACGWAPAPELSVQPRRVRADEPFVARLEGLPPGERAVFSADFVDEMLREWSSTAVFEANEGGIVDTSEHSPIEGSYETGDPTGLIWSALGADFYAPTTGVSTVTVTARAGDLELSAEVERYAMADGVEAADVRAEGLFGRILSPARGERPAPGVLVLGGFEGGLSPHSAYEAALLASRGFAALALAYFRGEYFGAGIPPGALPENLAGIPLEYLGRAVRWLGERDGVDPDRLGVVGHSRGGELALLLGATNPELKAVVSCAGSGVSFPSPEGDGPAWTLGGEPVPHLPYASDGSRPREGAIRRAEIPVERTNGPVLLIAGEDDALWPSELFSRLAYDRLLRHGHPHGDELAVYPGAGHLIRAPYAPAAPGRAQFGGDARANAEACEDSWRKVTTLLEENLKP</sequence>
<dbReference type="AlphaFoldDB" id="A0A6G8PYH9"/>
<dbReference type="GO" id="GO:0006631">
    <property type="term" value="P:fatty acid metabolic process"/>
    <property type="evidence" value="ECO:0007669"/>
    <property type="project" value="TreeGrafter"/>
</dbReference>
<evidence type="ECO:0000259" key="3">
    <source>
        <dbReference type="Pfam" id="PF04775"/>
    </source>
</evidence>
<evidence type="ECO:0000313" key="6">
    <source>
        <dbReference type="Proteomes" id="UP000502706"/>
    </source>
</evidence>
<protein>
    <submittedName>
        <fullName evidence="5">Prolyl oligopeptidase family serine peptidase</fullName>
    </submittedName>
</protein>
<dbReference type="PROSITE" id="PS51318">
    <property type="entry name" value="TAT"/>
    <property type="match status" value="1"/>
</dbReference>
<dbReference type="PANTHER" id="PTHR10824">
    <property type="entry name" value="ACYL-COENZYME A THIOESTERASE-RELATED"/>
    <property type="match status" value="1"/>
</dbReference>
<dbReference type="InterPro" id="IPR042490">
    <property type="entry name" value="Thio_Ohase/BAAT_N"/>
</dbReference>
<dbReference type="PIRSF" id="PIRSF016521">
    <property type="entry name" value="Acyl-CoA_hydro"/>
    <property type="match status" value="1"/>
</dbReference>
<proteinExistence type="inferred from homology"/>
<dbReference type="InterPro" id="IPR006862">
    <property type="entry name" value="Thio_Ohase/aa_AcTrfase"/>
</dbReference>
<evidence type="ECO:0000313" key="5">
    <source>
        <dbReference type="EMBL" id="QIN79246.1"/>
    </source>
</evidence>
<accession>A0A6G8PYH9</accession>
<dbReference type="RefSeq" id="WP_166396907.1">
    <property type="nucleotide sequence ID" value="NZ_CP045121.1"/>
</dbReference>
<dbReference type="Pfam" id="PF08840">
    <property type="entry name" value="BAAT_C"/>
    <property type="match status" value="2"/>
</dbReference>
<organism evidence="5 6">
    <name type="scientific">Rubrobacter marinus</name>
    <dbReference type="NCBI Taxonomy" id="2653852"/>
    <lineage>
        <taxon>Bacteria</taxon>
        <taxon>Bacillati</taxon>
        <taxon>Actinomycetota</taxon>
        <taxon>Rubrobacteria</taxon>
        <taxon>Rubrobacterales</taxon>
        <taxon>Rubrobacteraceae</taxon>
        <taxon>Rubrobacter</taxon>
    </lineage>
</organism>
<dbReference type="PANTHER" id="PTHR10824:SF36">
    <property type="entry name" value="ACYL-COA THIOESTERASE 17-RELATED"/>
    <property type="match status" value="1"/>
</dbReference>
<dbReference type="Gene3D" id="2.60.40.2240">
    <property type="entry name" value="Acyl-CoA thioester hydrolase/BAAT N-terminal domain"/>
    <property type="match status" value="1"/>
</dbReference>
<dbReference type="InterPro" id="IPR006311">
    <property type="entry name" value="TAT_signal"/>
</dbReference>
<feature type="domain" description="Acyl-CoA thioester hydrolase/bile acid-CoA amino acid N-acetyltransferase" evidence="3">
    <location>
        <begin position="52"/>
        <end position="165"/>
    </location>
</feature>
<feature type="active site" description="Charge relay system" evidence="2">
    <location>
        <position position="355"/>
    </location>
</feature>
<dbReference type="Proteomes" id="UP000502706">
    <property type="component" value="Chromosome"/>
</dbReference>
<dbReference type="GO" id="GO:0006637">
    <property type="term" value="P:acyl-CoA metabolic process"/>
    <property type="evidence" value="ECO:0007669"/>
    <property type="project" value="InterPro"/>
</dbReference>
<evidence type="ECO:0000256" key="1">
    <source>
        <dbReference type="ARBA" id="ARBA00006538"/>
    </source>
</evidence>